<dbReference type="RefSeq" id="WP_172449206.1">
    <property type="nucleotide sequence ID" value="NZ_BAAAEI010000012.1"/>
</dbReference>
<proteinExistence type="predicted"/>
<comment type="caution">
    <text evidence="1">The sequence shown here is derived from an EMBL/GenBank/DDBJ whole genome shotgun (WGS) entry which is preliminary data.</text>
</comment>
<name>A0ABP3GYC6_9ALTE</name>
<accession>A0ABP3GYC6</accession>
<dbReference type="Proteomes" id="UP001501757">
    <property type="component" value="Unassembled WGS sequence"/>
</dbReference>
<evidence type="ECO:0000313" key="1">
    <source>
        <dbReference type="EMBL" id="GAA0357911.1"/>
    </source>
</evidence>
<evidence type="ECO:0000313" key="2">
    <source>
        <dbReference type="Proteomes" id="UP001501757"/>
    </source>
</evidence>
<keyword evidence="2" id="KW-1185">Reference proteome</keyword>
<dbReference type="EMBL" id="BAAAEI010000012">
    <property type="protein sequence ID" value="GAA0357911.1"/>
    <property type="molecule type" value="Genomic_DNA"/>
</dbReference>
<organism evidence="1 2">
    <name type="scientific">Bowmanella denitrificans</name>
    <dbReference type="NCBI Taxonomy" id="366582"/>
    <lineage>
        <taxon>Bacteria</taxon>
        <taxon>Pseudomonadati</taxon>
        <taxon>Pseudomonadota</taxon>
        <taxon>Gammaproteobacteria</taxon>
        <taxon>Alteromonadales</taxon>
        <taxon>Alteromonadaceae</taxon>
        <taxon>Bowmanella</taxon>
    </lineage>
</organism>
<reference evidence="2" key="1">
    <citation type="journal article" date="2019" name="Int. J. Syst. Evol. Microbiol.">
        <title>The Global Catalogue of Microorganisms (GCM) 10K type strain sequencing project: providing services to taxonomists for standard genome sequencing and annotation.</title>
        <authorList>
            <consortium name="The Broad Institute Genomics Platform"/>
            <consortium name="The Broad Institute Genome Sequencing Center for Infectious Disease"/>
            <person name="Wu L."/>
            <person name="Ma J."/>
        </authorList>
    </citation>
    <scope>NUCLEOTIDE SEQUENCE [LARGE SCALE GENOMIC DNA]</scope>
    <source>
        <strain evidence="2">JCM 13378</strain>
    </source>
</reference>
<protein>
    <submittedName>
        <fullName evidence="1">Uncharacterized protein</fullName>
    </submittedName>
</protein>
<gene>
    <name evidence="1" type="ORF">GCM10009092_22640</name>
</gene>
<sequence length="56" mass="6424">MKQQSPTKPFAFQLAEKTKSTNQWKVRKNVAVAGCSLPDYRADHPWTGRRDAGMWC</sequence>